<proteinExistence type="predicted"/>
<evidence type="ECO:0000256" key="1">
    <source>
        <dbReference type="SAM" id="MobiDB-lite"/>
    </source>
</evidence>
<feature type="compositionally biased region" description="Basic residues" evidence="1">
    <location>
        <begin position="34"/>
        <end position="58"/>
    </location>
</feature>
<name>Q1YID4_AURMS</name>
<dbReference type="BioCyc" id="AURANTIMONAS:SI859A1_01546-MONOMER"/>
<keyword evidence="3" id="KW-1185">Reference proteome</keyword>
<feature type="region of interest" description="Disordered" evidence="1">
    <location>
        <begin position="34"/>
        <end position="102"/>
    </location>
</feature>
<sequence>MCRSGTDHPRRSCWSRPASRACWPWRSRSCRAVSRRRSRSRTAKRRSGSRWRRARRLRPAAVHAGCSRRSSRRHRYRPPEGGCRRSRPESPPLRWPRTPPAPANAAVVARHAVCLREGLTGRYMRCACKVLS</sequence>
<comment type="caution">
    <text evidence="2">The sequence shown here is derived from an EMBL/GenBank/DDBJ whole genome shotgun (WGS) entry which is preliminary data.</text>
</comment>
<dbReference type="Proteomes" id="UP000000321">
    <property type="component" value="Unassembled WGS sequence"/>
</dbReference>
<reference evidence="2 3" key="1">
    <citation type="journal article" date="2008" name="Appl. Environ. Microbiol.">
        <title>Genomic insights into Mn(II) oxidation by the marine alphaproteobacterium Aurantimonas sp. strain SI85-9A1.</title>
        <authorList>
            <person name="Dick G.J."/>
            <person name="Podell S."/>
            <person name="Johnson H.A."/>
            <person name="Rivera-Espinoza Y."/>
            <person name="Bernier-Latmani R."/>
            <person name="McCarthy J.K."/>
            <person name="Torpey J.W."/>
            <person name="Clement B.G."/>
            <person name="Gaasterland T."/>
            <person name="Tebo B.M."/>
        </authorList>
    </citation>
    <scope>NUCLEOTIDE SEQUENCE [LARGE SCALE GENOMIC DNA]</scope>
    <source>
        <strain evidence="2 3">SI85-9A1</strain>
    </source>
</reference>
<dbReference type="HOGENOM" id="CLU_1914697_0_0_5"/>
<dbReference type="AlphaFoldDB" id="Q1YID4"/>
<evidence type="ECO:0000313" key="2">
    <source>
        <dbReference type="EMBL" id="EAS50183.1"/>
    </source>
</evidence>
<protein>
    <submittedName>
        <fullName evidence="2">Uncharacterized protein</fullName>
    </submittedName>
</protein>
<evidence type="ECO:0000313" key="3">
    <source>
        <dbReference type="Proteomes" id="UP000000321"/>
    </source>
</evidence>
<organism evidence="2 3">
    <name type="scientific">Aurantimonas manganoxydans (strain ATCC BAA-1229 / DSM 21871 / SI85-9A1)</name>
    <dbReference type="NCBI Taxonomy" id="287752"/>
    <lineage>
        <taxon>Bacteria</taxon>
        <taxon>Pseudomonadati</taxon>
        <taxon>Pseudomonadota</taxon>
        <taxon>Alphaproteobacteria</taxon>
        <taxon>Hyphomicrobiales</taxon>
        <taxon>Aurantimonadaceae</taxon>
        <taxon>Aurantimonas</taxon>
    </lineage>
</organism>
<feature type="compositionally biased region" description="Low complexity" evidence="1">
    <location>
        <begin position="59"/>
        <end position="68"/>
    </location>
</feature>
<gene>
    <name evidence="2" type="ORF">SI859A1_01546</name>
</gene>
<feature type="compositionally biased region" description="Pro residues" evidence="1">
    <location>
        <begin position="89"/>
        <end position="102"/>
    </location>
</feature>
<accession>Q1YID4</accession>
<dbReference type="EMBL" id="AAPJ01000003">
    <property type="protein sequence ID" value="EAS50183.1"/>
    <property type="molecule type" value="Genomic_DNA"/>
</dbReference>